<reference evidence="2" key="1">
    <citation type="journal article" date="2017" name="Environ. Microbiol. Rep.">
        <title>Genetic Diversity of Marine Anaerobic Ammonium-Oxidizing Bacteria as Revealed by Genomic and Proteomic Analyses of 'Candidatus Scalindua japonica'.</title>
        <authorList>
            <person name="Oshiki M."/>
            <person name="Mizuto K."/>
            <person name="Kimura Z."/>
            <person name="Kindaichi T."/>
            <person name="Satoh H."/>
            <person name="Okabe S."/>
        </authorList>
    </citation>
    <scope>NUCLEOTIDE SEQUENCE [LARGE SCALE GENOMIC DNA]</scope>
    <source>
        <strain evidence="2">husup-a2</strain>
    </source>
</reference>
<evidence type="ECO:0000313" key="2">
    <source>
        <dbReference type="Proteomes" id="UP000218542"/>
    </source>
</evidence>
<evidence type="ECO:0000313" key="1">
    <source>
        <dbReference type="EMBL" id="GAX59899.1"/>
    </source>
</evidence>
<dbReference type="EMBL" id="BAOS01000004">
    <property type="protein sequence ID" value="GAX59899.1"/>
    <property type="molecule type" value="Genomic_DNA"/>
</dbReference>
<dbReference type="AlphaFoldDB" id="A0A286TVJ8"/>
<comment type="caution">
    <text evidence="1">The sequence shown here is derived from an EMBL/GenBank/DDBJ whole genome shotgun (WGS) entry which is preliminary data.</text>
</comment>
<accession>A0A286TVJ8</accession>
<protein>
    <submittedName>
        <fullName evidence="1">Uncharacterized protein</fullName>
    </submittedName>
</protein>
<keyword evidence="2" id="KW-1185">Reference proteome</keyword>
<gene>
    <name evidence="1" type="ORF">SCALIN_C04_0387</name>
</gene>
<dbReference type="RefSeq" id="WP_096893023.1">
    <property type="nucleotide sequence ID" value="NZ_BAOS01000004.1"/>
</dbReference>
<dbReference type="OrthoDB" id="9393113at2"/>
<organism evidence="1 2">
    <name type="scientific">Candidatus Scalindua japonica</name>
    <dbReference type="NCBI Taxonomy" id="1284222"/>
    <lineage>
        <taxon>Bacteria</taxon>
        <taxon>Pseudomonadati</taxon>
        <taxon>Planctomycetota</taxon>
        <taxon>Candidatus Brocadiia</taxon>
        <taxon>Candidatus Brocadiales</taxon>
        <taxon>Candidatus Scalinduaceae</taxon>
        <taxon>Candidatus Scalindua</taxon>
    </lineage>
</organism>
<proteinExistence type="predicted"/>
<dbReference type="Proteomes" id="UP000218542">
    <property type="component" value="Unassembled WGS sequence"/>
</dbReference>
<sequence length="67" mass="7855">MVQEHPDDLQIHALHSLRFGLCFKVDRGDLTVDQAIEIFENMRSALIDAKTREKEEELEETENKQQD</sequence>
<name>A0A286TVJ8_9BACT</name>